<proteinExistence type="predicted"/>
<feature type="chain" id="PRO_5024375855" description="GlyGly-CTERM sorting domain-containing protein" evidence="1">
    <location>
        <begin position="22"/>
        <end position="593"/>
    </location>
</feature>
<accession>A0A5R9Q580</accession>
<keyword evidence="1" id="KW-0732">Signal</keyword>
<reference evidence="2 3" key="1">
    <citation type="submission" date="2018-01" db="EMBL/GenBank/DDBJ databases">
        <title>Co-occurrence of chitin degradation, pigmentation and bioactivity in marine Pseudoalteromonas.</title>
        <authorList>
            <person name="Paulsen S."/>
            <person name="Gram L."/>
            <person name="Machado H."/>
        </authorList>
    </citation>
    <scope>NUCLEOTIDE SEQUENCE [LARGE SCALE GENOMIC DNA]</scope>
    <source>
        <strain evidence="2 3">S3663</strain>
    </source>
</reference>
<evidence type="ECO:0000313" key="2">
    <source>
        <dbReference type="EMBL" id="TLX47419.1"/>
    </source>
</evidence>
<evidence type="ECO:0000313" key="3">
    <source>
        <dbReference type="Proteomes" id="UP000309186"/>
    </source>
</evidence>
<evidence type="ECO:0008006" key="4">
    <source>
        <dbReference type="Google" id="ProtNLM"/>
    </source>
</evidence>
<dbReference type="Proteomes" id="UP000309186">
    <property type="component" value="Unassembled WGS sequence"/>
</dbReference>
<evidence type="ECO:0000256" key="1">
    <source>
        <dbReference type="SAM" id="SignalP"/>
    </source>
</evidence>
<name>A0A5R9Q580_9GAMM</name>
<dbReference type="AlphaFoldDB" id="A0A5R9Q580"/>
<protein>
    <recommendedName>
        <fullName evidence="4">GlyGly-CTERM sorting domain-containing protein</fullName>
    </recommendedName>
</protein>
<dbReference type="RefSeq" id="WP_138480581.1">
    <property type="nucleotide sequence ID" value="NZ_PPSW01000012.1"/>
</dbReference>
<organism evidence="2 3">
    <name type="scientific">Pseudoalteromonas phenolica</name>
    <dbReference type="NCBI Taxonomy" id="161398"/>
    <lineage>
        <taxon>Bacteria</taxon>
        <taxon>Pseudomonadati</taxon>
        <taxon>Pseudomonadota</taxon>
        <taxon>Gammaproteobacteria</taxon>
        <taxon>Alteromonadales</taxon>
        <taxon>Pseudoalteromonadaceae</taxon>
        <taxon>Pseudoalteromonas</taxon>
    </lineage>
</organism>
<sequence>MRAFVFLVSLFSLIVSASSFANSQVKFEGTGNFSINGNQVSVYVPKISNQGNNRTGTLYLKLIANTQNSPTGNAVYVLAEGNLSTFKGSTEYGTLDPNQSFVNVRFTTEFRRPPAGTYYLFLHVSEYPNLNTSLDSMAATNNPFVFSSNTSGGGEGGGSGGSGDGGGSSSNFSLDCPCSYDLNNGLVTLKVSKVANNQSNTTSGSLKLKLKLYATKQAYNGGSINGYVLAETNLGQLQPNTYFHSINRQASFNQPPDGEYYLTLVLTEYNGQDYIMAYQKFSGTETFDSGNSGSGSGGGNGGGNASQNIDLECPCSYQIEGSRVNIEAAKVSHLRTSGSSGTLKLKLWATNSPYSGSGSINGYVIAEKQLDPLQANQYYHSIRFSEAYNTPPEGSYSVTLTVTEVQNGQEYLMDHVTFSNPLVVSNQQLSGSDDLGLDCPCSFEILGSTVELKVDKVSNYSDDYKNREIELKLWATSTPYNGGTIRGYTIAQVNLGSLNANQYWQDITRFTDYDEPPYGNYYFTMTLHEVGTDNTIKAYSNFSDVKTLGKKPVVDTSTGNNDDSSYYEEEESAGSLNMLWLILLGGFALRRRA</sequence>
<dbReference type="OrthoDB" id="9179253at2"/>
<dbReference type="EMBL" id="PPSW01000012">
    <property type="protein sequence ID" value="TLX47419.1"/>
    <property type="molecule type" value="Genomic_DNA"/>
</dbReference>
<feature type="signal peptide" evidence="1">
    <location>
        <begin position="1"/>
        <end position="21"/>
    </location>
</feature>
<comment type="caution">
    <text evidence="2">The sequence shown here is derived from an EMBL/GenBank/DDBJ whole genome shotgun (WGS) entry which is preliminary data.</text>
</comment>
<gene>
    <name evidence="2" type="ORF">C1E24_08695</name>
</gene>